<feature type="compositionally biased region" description="Basic and acidic residues" evidence="2">
    <location>
        <begin position="275"/>
        <end position="288"/>
    </location>
</feature>
<evidence type="ECO:0000313" key="7">
    <source>
        <dbReference type="Proteomes" id="UP001166784"/>
    </source>
</evidence>
<proteinExistence type="predicted"/>
<sequence length="449" mass="45176">MFLRRSIEAVASATALCALTAPTASAAAPPTYTAPPAYTSARHISGAAAHGHPVYDHAKPAKEPPGALYGKGDPKYDGVWRQSLALLALDAAGAEPARKAVDWLARQQCDDGSFTAYRADTGKPCDAKKTPGDTNATGAAVQALAATGGQEKAVRKALAWLDAVQNKDGGWGYNPGGPSDANSVSVVVGAYAAAGKKPEKAARDGKSPYDALTSLQLGCDAKKSSRGAFAYQPGKDGELAANDDATAAAVLAGAGSGLRAEAGPDRPLKPLSCDKGADGEEASERGDGGEAAQAGAAYLASVLDGHGGHLLAATPGAKGAPDYANTADAVIALAAAGHRAEARKSLDWLAARLGSWDKAQSDPAAIAGVMLAVHATGGDAATLKGTKLLDRLVATGPKPARMPDGEQATGGMTKEDDGSGVLRWSLLGAGLAAGAGVGFLISARRKRER</sequence>
<dbReference type="InterPro" id="IPR008930">
    <property type="entry name" value="Terpenoid_cyclase/PrenylTrfase"/>
</dbReference>
<feature type="transmembrane region" description="Helical" evidence="3">
    <location>
        <begin position="421"/>
        <end position="443"/>
    </location>
</feature>
<evidence type="ECO:0000259" key="5">
    <source>
        <dbReference type="Pfam" id="PF13243"/>
    </source>
</evidence>
<dbReference type="InterPro" id="IPR032696">
    <property type="entry name" value="SQ_cyclase_C"/>
</dbReference>
<dbReference type="RefSeq" id="WP_241058094.1">
    <property type="nucleotide sequence ID" value="NZ_JAKWJU010000002.1"/>
</dbReference>
<keyword evidence="3" id="KW-1133">Transmembrane helix</keyword>
<reference evidence="6" key="1">
    <citation type="submission" date="2022-03" db="EMBL/GenBank/DDBJ databases">
        <authorList>
            <person name="Santos J.D.N."/>
            <person name="Kallscheuer N."/>
            <person name="Jogler C."/>
            <person name="Lage O.M."/>
        </authorList>
    </citation>
    <scope>NUCLEOTIDE SEQUENCE</scope>
    <source>
        <strain evidence="6">M600PL45_2</strain>
    </source>
</reference>
<dbReference type="SUPFAM" id="SSF48239">
    <property type="entry name" value="Terpenoid cyclases/Protein prenyltransferases"/>
    <property type="match status" value="1"/>
</dbReference>
<dbReference type="Proteomes" id="UP001166784">
    <property type="component" value="Unassembled WGS sequence"/>
</dbReference>
<keyword evidence="1" id="KW-0479">Metal-binding</keyword>
<feature type="region of interest" description="Disordered" evidence="2">
    <location>
        <begin position="258"/>
        <end position="290"/>
    </location>
</feature>
<accession>A0ABS9SUV7</accession>
<dbReference type="Pfam" id="PF13243">
    <property type="entry name" value="SQHop_cyclase_C"/>
    <property type="match status" value="1"/>
</dbReference>
<evidence type="ECO:0000256" key="2">
    <source>
        <dbReference type="SAM" id="MobiDB-lite"/>
    </source>
</evidence>
<evidence type="ECO:0000313" key="6">
    <source>
        <dbReference type="EMBL" id="MCH6160072.1"/>
    </source>
</evidence>
<keyword evidence="7" id="KW-1185">Reference proteome</keyword>
<reference evidence="6" key="2">
    <citation type="journal article" date="2023" name="Int. J. Syst. Evol. Microbiol.">
        <title>Streptomyces marispadix sp. nov., isolated from marine beach sediment of the Northern Coast of Portugal.</title>
        <authorList>
            <person name="dos Santos J.D.N."/>
            <person name="Vitorino I.R."/>
            <person name="Kallscheuer N."/>
            <person name="Srivastava A."/>
            <person name="Krautwurst S."/>
            <person name="Marz M."/>
            <person name="Jogler C."/>
            <person name="Lobo Da Cunha A."/>
            <person name="Catita J."/>
            <person name="Goncalves H."/>
            <person name="Gonzalez I."/>
            <person name="Reyes F."/>
            <person name="Lage O.M."/>
        </authorList>
    </citation>
    <scope>NUCLEOTIDE SEQUENCE</scope>
    <source>
        <strain evidence="6">M600PL45_2</strain>
    </source>
</reference>
<feature type="signal peptide" evidence="4">
    <location>
        <begin position="1"/>
        <end position="26"/>
    </location>
</feature>
<feature type="region of interest" description="Disordered" evidence="2">
    <location>
        <begin position="395"/>
        <end position="414"/>
    </location>
</feature>
<name>A0ABS9SUV7_9ACTN</name>
<evidence type="ECO:0000256" key="1">
    <source>
        <dbReference type="ARBA" id="ARBA00022723"/>
    </source>
</evidence>
<comment type="caution">
    <text evidence="6">The sequence shown here is derived from an EMBL/GenBank/DDBJ whole genome shotgun (WGS) entry which is preliminary data.</text>
</comment>
<dbReference type="Gene3D" id="1.50.10.20">
    <property type="match status" value="1"/>
</dbReference>
<evidence type="ECO:0000256" key="3">
    <source>
        <dbReference type="SAM" id="Phobius"/>
    </source>
</evidence>
<protein>
    <submittedName>
        <fullName evidence="6">Terpene cyclase/mutase family protein</fullName>
    </submittedName>
</protein>
<dbReference type="CDD" id="cd00688">
    <property type="entry name" value="ISOPREN_C2_like"/>
    <property type="match status" value="1"/>
</dbReference>
<organism evidence="6 7">
    <name type="scientific">Streptomyces marispadix</name>
    <dbReference type="NCBI Taxonomy" id="2922868"/>
    <lineage>
        <taxon>Bacteria</taxon>
        <taxon>Bacillati</taxon>
        <taxon>Actinomycetota</taxon>
        <taxon>Actinomycetes</taxon>
        <taxon>Kitasatosporales</taxon>
        <taxon>Streptomycetaceae</taxon>
        <taxon>Streptomyces</taxon>
    </lineage>
</organism>
<feature type="chain" id="PRO_5046978348" evidence="4">
    <location>
        <begin position="27"/>
        <end position="449"/>
    </location>
</feature>
<evidence type="ECO:0000256" key="4">
    <source>
        <dbReference type="SAM" id="SignalP"/>
    </source>
</evidence>
<keyword evidence="4" id="KW-0732">Signal</keyword>
<dbReference type="EMBL" id="JAKWJU010000002">
    <property type="protein sequence ID" value="MCH6160072.1"/>
    <property type="molecule type" value="Genomic_DNA"/>
</dbReference>
<keyword evidence="3" id="KW-0472">Membrane</keyword>
<keyword evidence="3" id="KW-0812">Transmembrane</keyword>
<gene>
    <name evidence="6" type="ORF">MMA15_06450</name>
</gene>
<feature type="domain" description="Squalene cyclase C-terminal" evidence="5">
    <location>
        <begin position="59"/>
        <end position="172"/>
    </location>
</feature>